<dbReference type="GO" id="GO:0006886">
    <property type="term" value="P:intracellular protein transport"/>
    <property type="evidence" value="ECO:0007669"/>
    <property type="project" value="UniProtKB-UniRule"/>
</dbReference>
<dbReference type="GO" id="GO:0005789">
    <property type="term" value="C:endoplasmic reticulum membrane"/>
    <property type="evidence" value="ECO:0007669"/>
    <property type="project" value="UniProtKB-SubCell"/>
</dbReference>
<dbReference type="InParanoid" id="E4XX96"/>
<keyword evidence="9" id="KW-0175">Coiled coil</keyword>
<dbReference type="AlphaFoldDB" id="E4XX96"/>
<gene>
    <name evidence="15" type="ORF">GSOID_T00007277001</name>
</gene>
<evidence type="ECO:0000256" key="7">
    <source>
        <dbReference type="ARBA" id="ARBA00022927"/>
    </source>
</evidence>
<feature type="transmembrane region" description="Helical" evidence="11">
    <location>
        <begin position="6"/>
        <end position="24"/>
    </location>
</feature>
<evidence type="ECO:0000256" key="5">
    <source>
        <dbReference type="ARBA" id="ARBA00022824"/>
    </source>
</evidence>
<evidence type="ECO:0000259" key="13">
    <source>
        <dbReference type="Pfam" id="PF05529"/>
    </source>
</evidence>
<evidence type="ECO:0000256" key="4">
    <source>
        <dbReference type="ARBA" id="ARBA00022692"/>
    </source>
</evidence>
<dbReference type="GO" id="GO:0006888">
    <property type="term" value="P:endoplasmic reticulum to Golgi vesicle-mediated transport"/>
    <property type="evidence" value="ECO:0007669"/>
    <property type="project" value="UniProtKB-UniRule"/>
</dbReference>
<dbReference type="GO" id="GO:0070973">
    <property type="term" value="P:protein localization to endoplasmic reticulum exit site"/>
    <property type="evidence" value="ECO:0007669"/>
    <property type="project" value="UniProtKB-UniRule"/>
</dbReference>
<dbReference type="EMBL" id="FN653271">
    <property type="protein sequence ID" value="CBY14290.1"/>
    <property type="molecule type" value="Genomic_DNA"/>
</dbReference>
<feature type="transmembrane region" description="Helical" evidence="11">
    <location>
        <begin position="44"/>
        <end position="67"/>
    </location>
</feature>
<dbReference type="Gene3D" id="1.20.5.110">
    <property type="match status" value="1"/>
</dbReference>
<dbReference type="InterPro" id="IPR040463">
    <property type="entry name" value="BAP29/BAP31_N"/>
</dbReference>
<reference evidence="15" key="1">
    <citation type="journal article" date="2010" name="Science">
        <title>Plasticity of animal genome architecture unmasked by rapid evolution of a pelagic tunicate.</title>
        <authorList>
            <person name="Denoeud F."/>
            <person name="Henriet S."/>
            <person name="Mungpakdee S."/>
            <person name="Aury J.M."/>
            <person name="Da Silva C."/>
            <person name="Brinkmann H."/>
            <person name="Mikhaleva J."/>
            <person name="Olsen L.C."/>
            <person name="Jubin C."/>
            <person name="Canestro C."/>
            <person name="Bouquet J.M."/>
            <person name="Danks G."/>
            <person name="Poulain J."/>
            <person name="Campsteijn C."/>
            <person name="Adamski M."/>
            <person name="Cross I."/>
            <person name="Yadetie F."/>
            <person name="Muffato M."/>
            <person name="Louis A."/>
            <person name="Butcher S."/>
            <person name="Tsagkogeorga G."/>
            <person name="Konrad A."/>
            <person name="Singh S."/>
            <person name="Jensen M.F."/>
            <person name="Cong E.H."/>
            <person name="Eikeseth-Otteraa H."/>
            <person name="Noel B."/>
            <person name="Anthouard V."/>
            <person name="Porcel B.M."/>
            <person name="Kachouri-Lafond R."/>
            <person name="Nishino A."/>
            <person name="Ugolini M."/>
            <person name="Chourrout P."/>
            <person name="Nishida H."/>
            <person name="Aasland R."/>
            <person name="Huzurbazar S."/>
            <person name="Westhof E."/>
            <person name="Delsuc F."/>
            <person name="Lehrach H."/>
            <person name="Reinhardt R."/>
            <person name="Weissenbach J."/>
            <person name="Roy S.W."/>
            <person name="Artiguenave F."/>
            <person name="Postlethwait J.H."/>
            <person name="Manak J.R."/>
            <person name="Thompson E.M."/>
            <person name="Jaillon O."/>
            <person name="Du Pasquier L."/>
            <person name="Boudinot P."/>
            <person name="Liberles D.A."/>
            <person name="Volff J.N."/>
            <person name="Philippe H."/>
            <person name="Lenhard B."/>
            <person name="Roest Crollius H."/>
            <person name="Wincker P."/>
            <person name="Chourrout D."/>
        </authorList>
    </citation>
    <scope>NUCLEOTIDE SEQUENCE [LARGE SCALE GENOMIC DNA]</scope>
</reference>
<evidence type="ECO:0000256" key="6">
    <source>
        <dbReference type="ARBA" id="ARBA00022892"/>
    </source>
</evidence>
<dbReference type="OrthoDB" id="435607at2759"/>
<dbReference type="InterPro" id="IPR008417">
    <property type="entry name" value="BAP29/BAP31"/>
</dbReference>
<accession>E4XX96</accession>
<proteinExistence type="inferred from homology"/>
<dbReference type="PANTHER" id="PTHR12701:SF20">
    <property type="entry name" value="ENDOPLASMIC RETICULUM TRANSMEMBRANE PROTEIN"/>
    <property type="match status" value="1"/>
</dbReference>
<evidence type="ECO:0000256" key="10">
    <source>
        <dbReference type="ARBA" id="ARBA00023136"/>
    </source>
</evidence>
<evidence type="ECO:0000256" key="1">
    <source>
        <dbReference type="ARBA" id="ARBA00004477"/>
    </source>
</evidence>
<comment type="similarity">
    <text evidence="2 11">Belongs to the BCAP29/BCAP31 family.</text>
</comment>
<keyword evidence="10 11" id="KW-0472">Membrane</keyword>
<feature type="compositionally biased region" description="Basic and acidic residues" evidence="12">
    <location>
        <begin position="174"/>
        <end position="205"/>
    </location>
</feature>
<evidence type="ECO:0000256" key="11">
    <source>
        <dbReference type="RuleBase" id="RU367026"/>
    </source>
</evidence>
<dbReference type="FunCoup" id="E4XX96">
    <property type="interactions" value="437"/>
</dbReference>
<keyword evidence="7 11" id="KW-0653">Protein transport</keyword>
<dbReference type="Pfam" id="PF18035">
    <property type="entry name" value="Bap31_Bap29_C"/>
    <property type="match status" value="1"/>
</dbReference>
<keyword evidence="3 11" id="KW-0813">Transport</keyword>
<evidence type="ECO:0000256" key="3">
    <source>
        <dbReference type="ARBA" id="ARBA00022448"/>
    </source>
</evidence>
<keyword evidence="6 11" id="KW-0931">ER-Golgi transport</keyword>
<evidence type="ECO:0000256" key="2">
    <source>
        <dbReference type="ARBA" id="ARBA00007956"/>
    </source>
</evidence>
<evidence type="ECO:0000313" key="16">
    <source>
        <dbReference type="Proteomes" id="UP000001307"/>
    </source>
</evidence>
<dbReference type="Pfam" id="PF05529">
    <property type="entry name" value="Bap31"/>
    <property type="match status" value="1"/>
</dbReference>
<organism evidence="15">
    <name type="scientific">Oikopleura dioica</name>
    <name type="common">Tunicate</name>
    <dbReference type="NCBI Taxonomy" id="34765"/>
    <lineage>
        <taxon>Eukaryota</taxon>
        <taxon>Metazoa</taxon>
        <taxon>Chordata</taxon>
        <taxon>Tunicata</taxon>
        <taxon>Appendicularia</taxon>
        <taxon>Copelata</taxon>
        <taxon>Oikopleuridae</taxon>
        <taxon>Oikopleura</taxon>
    </lineage>
</organism>
<keyword evidence="4 11" id="KW-0812">Transmembrane</keyword>
<feature type="domain" description="BAP29/BAP31 transmembrane" evidence="13">
    <location>
        <begin position="1"/>
        <end position="137"/>
    </location>
</feature>
<feature type="domain" description="Bap31/Bap29 cytoplasmic coiled-coil" evidence="14">
    <location>
        <begin position="188"/>
        <end position="235"/>
    </location>
</feature>
<dbReference type="Proteomes" id="UP000001307">
    <property type="component" value="Unassembled WGS sequence"/>
</dbReference>
<dbReference type="PANTHER" id="PTHR12701">
    <property type="entry name" value="BCR-ASSOCIATED PROTEIN, BAP"/>
    <property type="match status" value="1"/>
</dbReference>
<evidence type="ECO:0000256" key="9">
    <source>
        <dbReference type="ARBA" id="ARBA00023054"/>
    </source>
</evidence>
<keyword evidence="16" id="KW-1185">Reference proteome</keyword>
<feature type="transmembrane region" description="Helical" evidence="11">
    <location>
        <begin position="105"/>
        <end position="122"/>
    </location>
</feature>
<comment type="subcellular location">
    <subcellularLocation>
        <location evidence="1 11">Endoplasmic reticulum membrane</location>
        <topology evidence="1 11">Multi-pass membrane protein</topology>
    </subcellularLocation>
</comment>
<feature type="region of interest" description="Disordered" evidence="12">
    <location>
        <begin position="174"/>
        <end position="212"/>
    </location>
</feature>
<comment type="function">
    <text evidence="11">May play a role in anterograde transport of membrane proteins from the endoplasmic reticulum to the Golgi.</text>
</comment>
<evidence type="ECO:0000256" key="8">
    <source>
        <dbReference type="ARBA" id="ARBA00022989"/>
    </source>
</evidence>
<evidence type="ECO:0000313" key="15">
    <source>
        <dbReference type="EMBL" id="CBY14290.1"/>
    </source>
</evidence>
<evidence type="ECO:0000259" key="14">
    <source>
        <dbReference type="Pfam" id="PF18035"/>
    </source>
</evidence>
<keyword evidence="8 11" id="KW-1133">Transmembrane helix</keyword>
<dbReference type="InterPro" id="IPR041672">
    <property type="entry name" value="Bap31/Bap29_C"/>
</dbReference>
<name>E4XX96_OIKDI</name>
<evidence type="ECO:0000256" key="12">
    <source>
        <dbReference type="SAM" id="MobiDB-lite"/>
    </source>
</evidence>
<sequence>MSFQWQFVAAILYVELGITLLLCLRPISSKWWSSLFKSSIAKKVASNGSTVFYMLASILGLFCVDAWREMQKYIDREEQAKAEATVNPDTLNHILMWKFRSQRNLYISGFSLFLWIVIQRLASLLKDKATAKAEASAAKSQAESASRTAELLIDQNKENEEKGTEQLEQELKDKLKEMEKKLSSAQKEAREANAELNKKDSEMEAMKAQAKGLAREYDRVCDELQVKDSGDKKSE</sequence>
<keyword evidence="5 11" id="KW-0256">Endoplasmic reticulum</keyword>
<protein>
    <recommendedName>
        <fullName evidence="11">Endoplasmic reticulum transmembrane protein</fullName>
    </recommendedName>
</protein>